<feature type="domain" description="Tripartite ATP-independent periplasmic transporters DctQ component" evidence="10">
    <location>
        <begin position="37"/>
        <end position="167"/>
    </location>
</feature>
<accession>A0A073IQ70</accession>
<evidence type="ECO:0000256" key="4">
    <source>
        <dbReference type="ARBA" id="ARBA00022519"/>
    </source>
</evidence>
<evidence type="ECO:0000256" key="9">
    <source>
        <dbReference type="SAM" id="Phobius"/>
    </source>
</evidence>
<keyword evidence="3" id="KW-1003">Cell membrane</keyword>
<evidence type="ECO:0000256" key="8">
    <source>
        <dbReference type="ARBA" id="ARBA00038436"/>
    </source>
</evidence>
<gene>
    <name evidence="11" type="ORF">EH55_05860</name>
</gene>
<feature type="transmembrane region" description="Helical" evidence="9">
    <location>
        <begin position="57"/>
        <end position="79"/>
    </location>
</feature>
<keyword evidence="5 9" id="KW-0812">Transmembrane</keyword>
<feature type="transmembrane region" description="Helical" evidence="9">
    <location>
        <begin position="28"/>
        <end position="51"/>
    </location>
</feature>
<dbReference type="InterPro" id="IPR055348">
    <property type="entry name" value="DctQ"/>
</dbReference>
<dbReference type="Pfam" id="PF04290">
    <property type="entry name" value="DctQ"/>
    <property type="match status" value="1"/>
</dbReference>
<sequence length="183" mass="20973">MSSEEIVYRLMQLKRSSPWQLLLRIQEYILFITTCAMVTILGLVVVCRYILRVDLFGFDEIVMISAFWMYFIGSSYAMEKREHVKVDLLERMLPLRGQRILRIFADVVQVLVALETMRLSIAYIINGINIWPTTSAWGIPLITSMCAVTVGFVLMAFYVVVQLLEDIYENNGDDGLGMVGGER</sequence>
<feature type="transmembrane region" description="Helical" evidence="9">
    <location>
        <begin position="100"/>
        <end position="125"/>
    </location>
</feature>
<dbReference type="EMBL" id="JMKI01000036">
    <property type="protein sequence ID" value="KEJ91909.1"/>
    <property type="molecule type" value="Genomic_DNA"/>
</dbReference>
<evidence type="ECO:0000256" key="3">
    <source>
        <dbReference type="ARBA" id="ARBA00022475"/>
    </source>
</evidence>
<comment type="subcellular location">
    <subcellularLocation>
        <location evidence="1">Cell inner membrane</location>
        <topology evidence="1">Multi-pass membrane protein</topology>
    </subcellularLocation>
</comment>
<name>A0A073IQ70_9BACT</name>
<evidence type="ECO:0000256" key="2">
    <source>
        <dbReference type="ARBA" id="ARBA00022448"/>
    </source>
</evidence>
<dbReference type="RefSeq" id="WP_037976577.1">
    <property type="nucleotide sequence ID" value="NZ_JMKI01000036.1"/>
</dbReference>
<comment type="similarity">
    <text evidence="8">Belongs to the TRAP transporter small permease family.</text>
</comment>
<reference evidence="11 12" key="1">
    <citation type="submission" date="2014-04" db="EMBL/GenBank/DDBJ databases">
        <title>Draft Genome Sequence of Synergistes jonesii.</title>
        <authorList>
            <person name="Coil D.A."/>
            <person name="Eisen J.A."/>
            <person name="Holland-Moritz H.E."/>
        </authorList>
    </citation>
    <scope>NUCLEOTIDE SEQUENCE [LARGE SCALE GENOMIC DNA]</scope>
    <source>
        <strain evidence="11 12">78-1</strain>
    </source>
</reference>
<evidence type="ECO:0000256" key="7">
    <source>
        <dbReference type="ARBA" id="ARBA00023136"/>
    </source>
</evidence>
<protein>
    <recommendedName>
        <fullName evidence="10">Tripartite ATP-independent periplasmic transporters DctQ component domain-containing protein</fullName>
    </recommendedName>
</protein>
<evidence type="ECO:0000313" key="12">
    <source>
        <dbReference type="Proteomes" id="UP000027665"/>
    </source>
</evidence>
<comment type="caution">
    <text evidence="11">The sequence shown here is derived from an EMBL/GenBank/DDBJ whole genome shotgun (WGS) entry which is preliminary data.</text>
</comment>
<keyword evidence="4" id="KW-0997">Cell inner membrane</keyword>
<feature type="transmembrane region" description="Helical" evidence="9">
    <location>
        <begin position="137"/>
        <end position="161"/>
    </location>
</feature>
<dbReference type="STRING" id="2754.EH55_05860"/>
<keyword evidence="6 9" id="KW-1133">Transmembrane helix</keyword>
<evidence type="ECO:0000313" key="11">
    <source>
        <dbReference type="EMBL" id="KEJ91909.1"/>
    </source>
</evidence>
<evidence type="ECO:0000259" key="10">
    <source>
        <dbReference type="Pfam" id="PF04290"/>
    </source>
</evidence>
<dbReference type="Proteomes" id="UP000027665">
    <property type="component" value="Unassembled WGS sequence"/>
</dbReference>
<keyword evidence="2" id="KW-0813">Transport</keyword>
<dbReference type="InterPro" id="IPR007387">
    <property type="entry name" value="TRAP_DctQ"/>
</dbReference>
<evidence type="ECO:0000256" key="1">
    <source>
        <dbReference type="ARBA" id="ARBA00004429"/>
    </source>
</evidence>
<dbReference type="GeneID" id="90983809"/>
<keyword evidence="7 9" id="KW-0472">Membrane</keyword>
<dbReference type="GO" id="GO:0005886">
    <property type="term" value="C:plasma membrane"/>
    <property type="evidence" value="ECO:0007669"/>
    <property type="project" value="UniProtKB-SubCell"/>
</dbReference>
<dbReference type="eggNOG" id="COG3090">
    <property type="taxonomic scope" value="Bacteria"/>
</dbReference>
<dbReference type="OrthoDB" id="4964541at2"/>
<evidence type="ECO:0000256" key="6">
    <source>
        <dbReference type="ARBA" id="ARBA00022989"/>
    </source>
</evidence>
<keyword evidence="12" id="KW-1185">Reference proteome</keyword>
<evidence type="ECO:0000256" key="5">
    <source>
        <dbReference type="ARBA" id="ARBA00022692"/>
    </source>
</evidence>
<dbReference type="PANTHER" id="PTHR35011">
    <property type="entry name" value="2,3-DIKETO-L-GULONATE TRAP TRANSPORTER SMALL PERMEASE PROTEIN YIAM"/>
    <property type="match status" value="1"/>
</dbReference>
<proteinExistence type="inferred from homology"/>
<dbReference type="AlphaFoldDB" id="A0A073IQ70"/>
<organism evidence="11 12">
    <name type="scientific">Synergistes jonesii</name>
    <dbReference type="NCBI Taxonomy" id="2754"/>
    <lineage>
        <taxon>Bacteria</taxon>
        <taxon>Thermotogati</taxon>
        <taxon>Synergistota</taxon>
        <taxon>Synergistia</taxon>
        <taxon>Synergistales</taxon>
        <taxon>Synergistaceae</taxon>
        <taxon>Synergistes</taxon>
    </lineage>
</organism>